<dbReference type="InterPro" id="IPR017871">
    <property type="entry name" value="ABC_transporter-like_CS"/>
</dbReference>
<dbReference type="Pfam" id="PF00005">
    <property type="entry name" value="ABC_tran"/>
    <property type="match status" value="1"/>
</dbReference>
<protein>
    <submittedName>
        <fullName evidence="6">Macrolide ABC transporter ATP-binding protein</fullName>
    </submittedName>
</protein>
<keyword evidence="2" id="KW-0813">Transport</keyword>
<evidence type="ECO:0000313" key="6">
    <source>
        <dbReference type="EMBL" id="KYC43596.1"/>
    </source>
</evidence>
<dbReference type="Gene3D" id="3.40.50.300">
    <property type="entry name" value="P-loop containing nucleotide triphosphate hydrolases"/>
    <property type="match status" value="1"/>
</dbReference>
<accession>A0A139XFX8</accession>
<dbReference type="InterPro" id="IPR003439">
    <property type="entry name" value="ABC_transporter-like_ATP-bd"/>
</dbReference>
<dbReference type="GO" id="GO:0016887">
    <property type="term" value="F:ATP hydrolysis activity"/>
    <property type="evidence" value="ECO:0007669"/>
    <property type="project" value="InterPro"/>
</dbReference>
<keyword evidence="7" id="KW-1185">Reference proteome</keyword>
<reference evidence="6 7" key="1">
    <citation type="journal article" date="2013" name="Genome Biol. Evol.">
        <title>Genomes of Stigonematalean cyanobacteria (subsection V) and the evolution of oxygenic photosynthesis from prokaryotes to plastids.</title>
        <authorList>
            <person name="Dagan T."/>
            <person name="Roettger M."/>
            <person name="Stucken K."/>
            <person name="Landan G."/>
            <person name="Koch R."/>
            <person name="Major P."/>
            <person name="Gould S.B."/>
            <person name="Goremykin V.V."/>
            <person name="Rippka R."/>
            <person name="Tandeau de Marsac N."/>
            <person name="Gugger M."/>
            <person name="Lockhart P.J."/>
            <person name="Allen J.F."/>
            <person name="Brune I."/>
            <person name="Maus I."/>
            <person name="Puhler A."/>
            <person name="Martin W.F."/>
        </authorList>
    </citation>
    <scope>NUCLEOTIDE SEQUENCE [LARGE SCALE GENOMIC DNA]</scope>
    <source>
        <strain evidence="6 7">PCC 7110</strain>
    </source>
</reference>
<keyword evidence="4 6" id="KW-0067">ATP-binding</keyword>
<dbReference type="FunFam" id="3.40.50.300:FF:000032">
    <property type="entry name" value="Export ABC transporter ATP-binding protein"/>
    <property type="match status" value="1"/>
</dbReference>
<dbReference type="GO" id="GO:0098796">
    <property type="term" value="C:membrane protein complex"/>
    <property type="evidence" value="ECO:0007669"/>
    <property type="project" value="UniProtKB-ARBA"/>
</dbReference>
<evidence type="ECO:0000256" key="2">
    <source>
        <dbReference type="ARBA" id="ARBA00022448"/>
    </source>
</evidence>
<comment type="similarity">
    <text evidence="1">Belongs to the ABC transporter superfamily.</text>
</comment>
<sequence>MIWMESITKTYRLGETEVPILKGIDLTIEEGEYVAIMGMSGSGKSTLMNIVGCLDRPTSGHYVLEGQNLTALNDDELAFIRNQRIGFVFQQFNLLPRATAVENVMLPMVYAGVPKHQRQKRAIAALTRVGLAERLNNRPNQLSGGQQQRVAIARALVNRPALVLADEPTGALDSQTSQEVMDLLSELNHQGITIVIVTHEADVAARTNRVIHVKDGLIVSPVIEPTPLNRI</sequence>
<dbReference type="InterPro" id="IPR027417">
    <property type="entry name" value="P-loop_NTPase"/>
</dbReference>
<feature type="domain" description="ABC transporter" evidence="5">
    <location>
        <begin position="2"/>
        <end position="231"/>
    </location>
</feature>
<dbReference type="InterPro" id="IPR003593">
    <property type="entry name" value="AAA+_ATPase"/>
</dbReference>
<evidence type="ECO:0000256" key="1">
    <source>
        <dbReference type="ARBA" id="ARBA00005417"/>
    </source>
</evidence>
<evidence type="ECO:0000259" key="5">
    <source>
        <dbReference type="PROSITE" id="PS50893"/>
    </source>
</evidence>
<dbReference type="InterPro" id="IPR017911">
    <property type="entry name" value="MacB-like_ATP-bd"/>
</dbReference>
<keyword evidence="3" id="KW-0547">Nucleotide-binding</keyword>
<dbReference type="EMBL" id="ANNX02000013">
    <property type="protein sequence ID" value="KYC43596.1"/>
    <property type="molecule type" value="Genomic_DNA"/>
</dbReference>
<comment type="caution">
    <text evidence="6">The sequence shown here is derived from an EMBL/GenBank/DDBJ whole genome shotgun (WGS) entry which is preliminary data.</text>
</comment>
<name>A0A139XFX8_9CYAN</name>
<dbReference type="AlphaFoldDB" id="A0A139XFX8"/>
<evidence type="ECO:0000256" key="3">
    <source>
        <dbReference type="ARBA" id="ARBA00022741"/>
    </source>
</evidence>
<dbReference type="PROSITE" id="PS50893">
    <property type="entry name" value="ABC_TRANSPORTER_2"/>
    <property type="match status" value="1"/>
</dbReference>
<dbReference type="SMART" id="SM00382">
    <property type="entry name" value="AAA"/>
    <property type="match status" value="1"/>
</dbReference>
<dbReference type="GO" id="GO:0022857">
    <property type="term" value="F:transmembrane transporter activity"/>
    <property type="evidence" value="ECO:0007669"/>
    <property type="project" value="UniProtKB-ARBA"/>
</dbReference>
<evidence type="ECO:0000256" key="4">
    <source>
        <dbReference type="ARBA" id="ARBA00022840"/>
    </source>
</evidence>
<dbReference type="GO" id="GO:0005524">
    <property type="term" value="F:ATP binding"/>
    <property type="evidence" value="ECO:0007669"/>
    <property type="project" value="UniProtKB-KW"/>
</dbReference>
<dbReference type="CDD" id="cd03255">
    <property type="entry name" value="ABC_MJ0796_LolCDE_FtsE"/>
    <property type="match status" value="1"/>
</dbReference>
<dbReference type="SUPFAM" id="SSF52540">
    <property type="entry name" value="P-loop containing nucleoside triphosphate hydrolases"/>
    <property type="match status" value="1"/>
</dbReference>
<gene>
    <name evidence="6" type="ORF">WA1_11015</name>
</gene>
<dbReference type="PROSITE" id="PS00211">
    <property type="entry name" value="ABC_TRANSPORTER_1"/>
    <property type="match status" value="1"/>
</dbReference>
<dbReference type="STRING" id="128403.WA1_11015"/>
<organism evidence="6 7">
    <name type="scientific">Scytonema hofmannii PCC 7110</name>
    <dbReference type="NCBI Taxonomy" id="128403"/>
    <lineage>
        <taxon>Bacteria</taxon>
        <taxon>Bacillati</taxon>
        <taxon>Cyanobacteriota</taxon>
        <taxon>Cyanophyceae</taxon>
        <taxon>Nostocales</taxon>
        <taxon>Scytonemataceae</taxon>
        <taxon>Scytonema</taxon>
    </lineage>
</organism>
<dbReference type="PANTHER" id="PTHR42798">
    <property type="entry name" value="LIPOPROTEIN-RELEASING SYSTEM ATP-BINDING PROTEIN LOLD"/>
    <property type="match status" value="1"/>
</dbReference>
<evidence type="ECO:0000313" key="7">
    <source>
        <dbReference type="Proteomes" id="UP000076925"/>
    </source>
</evidence>
<proteinExistence type="inferred from homology"/>
<dbReference type="PANTHER" id="PTHR42798:SF2">
    <property type="entry name" value="ABC TRANSPORTER ATP-BINDING PROTEIN MG467-RELATED"/>
    <property type="match status" value="1"/>
</dbReference>
<dbReference type="Proteomes" id="UP000076925">
    <property type="component" value="Unassembled WGS sequence"/>
</dbReference>
<dbReference type="OrthoDB" id="508204at2"/>